<keyword evidence="1" id="KW-0175">Coiled coil</keyword>
<sequence length="558" mass="62931">MLCATCSSEIPLPPHPLRSKEDILQNLREGILSPSDIPDIRKNISDAQDILKAYDKKIRQLERTLVAFRSMAGNLRERIQETSFLLSPIRRLPDEILAEVFEMSMPFGSVFSCTKQPAPSFLAVCARWRTVALSTPSIWRSIKLDYSGRSKHAHRNITALDHHLSNLSKSSPLDIHISDLDLRPLRSDCTEIAGTHFNSIAEQSSRWVTLTLDSHSGSLTAQIKRFNMIENFPSLRSLQLPGVVPSSTISSILKRSPVLTHLAIHLLPDEGGPFGALSNITHLELECFRDPTVFNVLDKCPKLISVMFELLHRDDLSAEEIAALCSHPPRHIPSIKAITIEVQDVGDETDYYLLPSLLSSLHLPSLVSITLSTFFFGPFLRRGALEAFRCFFKRSCAVTSLTLSKLDRISDEDTISLLELVPALTKLTIYEPISRSDGLPHYITCRFLQRLSSYDLDRTARTTLTARRLLLPKLEHLSLTVLGKTFLAEDQELVKLFVNVILSRWFPRRDLEQDYGVESLKYVKLHVVNGSVDRDIWDQLKCLDEMVAILEDSEGPCK</sequence>
<dbReference type="SUPFAM" id="SSF52047">
    <property type="entry name" value="RNI-like"/>
    <property type="match status" value="1"/>
</dbReference>
<feature type="coiled-coil region" evidence="1">
    <location>
        <begin position="44"/>
        <end position="78"/>
    </location>
</feature>
<keyword evidence="3" id="KW-1185">Reference proteome</keyword>
<evidence type="ECO:0000256" key="1">
    <source>
        <dbReference type="SAM" id="Coils"/>
    </source>
</evidence>
<proteinExistence type="predicted"/>
<organism evidence="2 3">
    <name type="scientific">Dendrothele bispora (strain CBS 962.96)</name>
    <dbReference type="NCBI Taxonomy" id="1314807"/>
    <lineage>
        <taxon>Eukaryota</taxon>
        <taxon>Fungi</taxon>
        <taxon>Dikarya</taxon>
        <taxon>Basidiomycota</taxon>
        <taxon>Agaricomycotina</taxon>
        <taxon>Agaricomycetes</taxon>
        <taxon>Agaricomycetidae</taxon>
        <taxon>Agaricales</taxon>
        <taxon>Agaricales incertae sedis</taxon>
        <taxon>Dendrothele</taxon>
    </lineage>
</organism>
<dbReference type="Gene3D" id="1.20.1280.50">
    <property type="match status" value="1"/>
</dbReference>
<reference evidence="2 3" key="1">
    <citation type="journal article" date="2019" name="Nat. Ecol. Evol.">
        <title>Megaphylogeny resolves global patterns of mushroom evolution.</title>
        <authorList>
            <person name="Varga T."/>
            <person name="Krizsan K."/>
            <person name="Foldi C."/>
            <person name="Dima B."/>
            <person name="Sanchez-Garcia M."/>
            <person name="Sanchez-Ramirez S."/>
            <person name="Szollosi G.J."/>
            <person name="Szarkandi J.G."/>
            <person name="Papp V."/>
            <person name="Albert L."/>
            <person name="Andreopoulos W."/>
            <person name="Angelini C."/>
            <person name="Antonin V."/>
            <person name="Barry K.W."/>
            <person name="Bougher N.L."/>
            <person name="Buchanan P."/>
            <person name="Buyck B."/>
            <person name="Bense V."/>
            <person name="Catcheside P."/>
            <person name="Chovatia M."/>
            <person name="Cooper J."/>
            <person name="Damon W."/>
            <person name="Desjardin D."/>
            <person name="Finy P."/>
            <person name="Geml J."/>
            <person name="Haridas S."/>
            <person name="Hughes K."/>
            <person name="Justo A."/>
            <person name="Karasinski D."/>
            <person name="Kautmanova I."/>
            <person name="Kiss B."/>
            <person name="Kocsube S."/>
            <person name="Kotiranta H."/>
            <person name="LaButti K.M."/>
            <person name="Lechner B.E."/>
            <person name="Liimatainen K."/>
            <person name="Lipzen A."/>
            <person name="Lukacs Z."/>
            <person name="Mihaltcheva S."/>
            <person name="Morgado L.N."/>
            <person name="Niskanen T."/>
            <person name="Noordeloos M.E."/>
            <person name="Ohm R.A."/>
            <person name="Ortiz-Santana B."/>
            <person name="Ovrebo C."/>
            <person name="Racz N."/>
            <person name="Riley R."/>
            <person name="Savchenko A."/>
            <person name="Shiryaev A."/>
            <person name="Soop K."/>
            <person name="Spirin V."/>
            <person name="Szebenyi C."/>
            <person name="Tomsovsky M."/>
            <person name="Tulloss R.E."/>
            <person name="Uehling J."/>
            <person name="Grigoriev I.V."/>
            <person name="Vagvolgyi C."/>
            <person name="Papp T."/>
            <person name="Martin F.M."/>
            <person name="Miettinen O."/>
            <person name="Hibbett D.S."/>
            <person name="Nagy L.G."/>
        </authorList>
    </citation>
    <scope>NUCLEOTIDE SEQUENCE [LARGE SCALE GENOMIC DNA]</scope>
    <source>
        <strain evidence="2 3">CBS 962.96</strain>
    </source>
</reference>
<dbReference type="AlphaFoldDB" id="A0A4S8MPN1"/>
<dbReference type="Gene3D" id="3.80.10.10">
    <property type="entry name" value="Ribonuclease Inhibitor"/>
    <property type="match status" value="1"/>
</dbReference>
<accession>A0A4S8MPN1</accession>
<dbReference type="PANTHER" id="PTHR38926">
    <property type="entry name" value="F-BOX DOMAIN CONTAINING PROTEIN, EXPRESSED"/>
    <property type="match status" value="1"/>
</dbReference>
<dbReference type="EMBL" id="ML179052">
    <property type="protein sequence ID" value="THV04978.1"/>
    <property type="molecule type" value="Genomic_DNA"/>
</dbReference>
<evidence type="ECO:0000313" key="3">
    <source>
        <dbReference type="Proteomes" id="UP000297245"/>
    </source>
</evidence>
<dbReference type="PANTHER" id="PTHR38926:SF5">
    <property type="entry name" value="F-BOX AND LEUCINE-RICH REPEAT PROTEIN 6"/>
    <property type="match status" value="1"/>
</dbReference>
<protein>
    <submittedName>
        <fullName evidence="2">Uncharacterized protein</fullName>
    </submittedName>
</protein>
<evidence type="ECO:0000313" key="2">
    <source>
        <dbReference type="EMBL" id="THV04978.1"/>
    </source>
</evidence>
<dbReference type="Proteomes" id="UP000297245">
    <property type="component" value="Unassembled WGS sequence"/>
</dbReference>
<name>A0A4S8MPN1_DENBC</name>
<dbReference type="InterPro" id="IPR032675">
    <property type="entry name" value="LRR_dom_sf"/>
</dbReference>
<gene>
    <name evidence="2" type="ORF">K435DRAFT_774232</name>
</gene>
<dbReference type="OrthoDB" id="3266451at2759"/>